<dbReference type="PROSITE" id="PS00375">
    <property type="entry name" value="UDPGT"/>
    <property type="match status" value="1"/>
</dbReference>
<dbReference type="EC" id="2.4.1.17" evidence="5"/>
<dbReference type="Pfam" id="PF00201">
    <property type="entry name" value="UDPGT"/>
    <property type="match status" value="2"/>
</dbReference>
<evidence type="ECO:0000256" key="1">
    <source>
        <dbReference type="ARBA" id="ARBA00009995"/>
    </source>
</evidence>
<dbReference type="InterPro" id="IPR035595">
    <property type="entry name" value="UDP_glycos_trans_CS"/>
</dbReference>
<comment type="catalytic activity">
    <reaction evidence="5">
        <text>glucuronate acceptor + UDP-alpha-D-glucuronate = acceptor beta-D-glucuronoside + UDP + H(+)</text>
        <dbReference type="Rhea" id="RHEA:21032"/>
        <dbReference type="ChEBI" id="CHEBI:15378"/>
        <dbReference type="ChEBI" id="CHEBI:58052"/>
        <dbReference type="ChEBI" id="CHEBI:58223"/>
        <dbReference type="ChEBI" id="CHEBI:132367"/>
        <dbReference type="ChEBI" id="CHEBI:132368"/>
        <dbReference type="EC" id="2.4.1.17"/>
    </reaction>
</comment>
<organism evidence="6 7">
    <name type="scientific">Allacma fusca</name>
    <dbReference type="NCBI Taxonomy" id="39272"/>
    <lineage>
        <taxon>Eukaryota</taxon>
        <taxon>Metazoa</taxon>
        <taxon>Ecdysozoa</taxon>
        <taxon>Arthropoda</taxon>
        <taxon>Hexapoda</taxon>
        <taxon>Collembola</taxon>
        <taxon>Symphypleona</taxon>
        <taxon>Sminthuridae</taxon>
        <taxon>Allacma</taxon>
    </lineage>
</organism>
<keyword evidence="5" id="KW-0812">Transmembrane</keyword>
<keyword evidence="3 4" id="KW-0808">Transferase</keyword>
<dbReference type="Proteomes" id="UP000708208">
    <property type="component" value="Unassembled WGS sequence"/>
</dbReference>
<keyword evidence="5" id="KW-0472">Membrane</keyword>
<dbReference type="PANTHER" id="PTHR48043:SF159">
    <property type="entry name" value="EG:EG0003.4 PROTEIN-RELATED"/>
    <property type="match status" value="1"/>
</dbReference>
<comment type="similarity">
    <text evidence="1 4">Belongs to the UDP-glycosyltransferase family.</text>
</comment>
<keyword evidence="5" id="KW-1133">Transmembrane helix</keyword>
<comment type="caution">
    <text evidence="6">The sequence shown here is derived from an EMBL/GenBank/DDBJ whole genome shotgun (WGS) entry which is preliminary data.</text>
</comment>
<name>A0A8J2K218_9HEXA</name>
<evidence type="ECO:0000256" key="2">
    <source>
        <dbReference type="ARBA" id="ARBA00022676"/>
    </source>
</evidence>
<evidence type="ECO:0000256" key="5">
    <source>
        <dbReference type="RuleBase" id="RU362059"/>
    </source>
</evidence>
<keyword evidence="2 4" id="KW-0328">Glycosyltransferase</keyword>
<dbReference type="InterPro" id="IPR002213">
    <property type="entry name" value="UDP_glucos_trans"/>
</dbReference>
<dbReference type="OrthoDB" id="5835829at2759"/>
<evidence type="ECO:0000313" key="7">
    <source>
        <dbReference type="Proteomes" id="UP000708208"/>
    </source>
</evidence>
<keyword evidence="7" id="KW-1185">Reference proteome</keyword>
<accession>A0A8J2K218</accession>
<comment type="subcellular location">
    <subcellularLocation>
        <location evidence="5">Membrane</location>
        <topology evidence="5">Single-pass membrane protein</topology>
    </subcellularLocation>
</comment>
<reference evidence="6" key="1">
    <citation type="submission" date="2021-06" db="EMBL/GenBank/DDBJ databases">
        <authorList>
            <person name="Hodson N. C."/>
            <person name="Mongue J. A."/>
            <person name="Jaron S. K."/>
        </authorList>
    </citation>
    <scope>NUCLEOTIDE SEQUENCE</scope>
</reference>
<dbReference type="InterPro" id="IPR050271">
    <property type="entry name" value="UDP-glycosyltransferase"/>
</dbReference>
<protein>
    <recommendedName>
        <fullName evidence="5">UDP-glucuronosyltransferase</fullName>
        <ecNumber evidence="5">2.4.1.17</ecNumber>
    </recommendedName>
</protein>
<dbReference type="GO" id="GO:0016020">
    <property type="term" value="C:membrane"/>
    <property type="evidence" value="ECO:0007669"/>
    <property type="project" value="UniProtKB-SubCell"/>
</dbReference>
<evidence type="ECO:0000256" key="4">
    <source>
        <dbReference type="RuleBase" id="RU003718"/>
    </source>
</evidence>
<evidence type="ECO:0000313" key="6">
    <source>
        <dbReference type="EMBL" id="CAG7730647.1"/>
    </source>
</evidence>
<dbReference type="CDD" id="cd03784">
    <property type="entry name" value="GT1_Gtf-like"/>
    <property type="match status" value="1"/>
</dbReference>
<gene>
    <name evidence="6" type="ORF">AFUS01_LOCUS19272</name>
</gene>
<evidence type="ECO:0000256" key="3">
    <source>
        <dbReference type="ARBA" id="ARBA00022679"/>
    </source>
</evidence>
<dbReference type="EMBL" id="CAJVCH010197502">
    <property type="protein sequence ID" value="CAG7730647.1"/>
    <property type="molecule type" value="Genomic_DNA"/>
</dbReference>
<dbReference type="GO" id="GO:0015020">
    <property type="term" value="F:glucuronosyltransferase activity"/>
    <property type="evidence" value="ECO:0007669"/>
    <property type="project" value="UniProtKB-EC"/>
</dbReference>
<dbReference type="PANTHER" id="PTHR48043">
    <property type="entry name" value="EG:EG0003.4 PROTEIN-RELATED"/>
    <property type="match status" value="1"/>
</dbReference>
<proteinExistence type="inferred from homology"/>
<sequence length="425" mass="48081">MIPLTSISEKQIYIPLIDTLAERGHEVVVASITKSKYKSKNIREFVPCTYEQFVGDAFADPIESRKQMGRYTSLSLSDFSFITNACEMVYNNPEFQKVLTEKFDLVFRNFFAGPCFNGALYKFQVPFIFLNTMIPFPEMYELTGARLPASFVPFALGPSRSIGKMSLLARLENVLLDIHWALYNKYSYYPAAAQVYRKYLGHDIPTPVLPDVIEIGGMQCVPPKPVPKDIDEFISGAKDGFVYFSMGKWLPQNDILAHPNIRLFITHGGALSTQEAIYNGVPLVALPIFADQDNNARSAEEKGYAITLEITDLTEEILRTAIYKILNDGRYTQTARKASAYFRDQPMTPLERAIYWTEYVIRHKGTRHLQSSARELNVVEYYLLDVIALLVTVALLALYLLFKIVRCLASLIVPSGSKDPAKKLL</sequence>
<dbReference type="AlphaFoldDB" id="A0A8J2K218"/>
<feature type="transmembrane region" description="Helical" evidence="5">
    <location>
        <begin position="381"/>
        <end position="402"/>
    </location>
</feature>